<accession>A0A9P0CRK2</accession>
<evidence type="ECO:0000256" key="3">
    <source>
        <dbReference type="ARBA" id="ARBA00023125"/>
    </source>
</evidence>
<dbReference type="InterPro" id="IPR043020">
    <property type="entry name" value="GCM_large"/>
</dbReference>
<dbReference type="PANTHER" id="PTHR12414:SF8">
    <property type="entry name" value="TRANSCRIPTION FACTOR GLIAL CELLS MISSING-RELATED"/>
    <property type="match status" value="1"/>
</dbReference>
<sequence length="521" mass="59670">MTCRVYSNSNDWDINDSAIPRIDEYDVFSEWADGHCRLVYRADSEEAKRHSSGWAMRNTNNHNVHILKKSCLGVLVCSLRCSLSNGESVHLRPAICDKARKKQQDSVTLGKPCPNRQCRGRLEIQACRGHCGYPVTHFWRHTEHAIFFQAKGVHDHPKPEAKSTSEAKRTLGSGRRVRGLAVLLAKEAALGNKLMSLHEPKRQCREITNQVSRSINQSLVSSELEKGYCSCPPFECICRFQQSMLTPINQFPSSLSTYQQPHVAEPYWTPEPTIQQSYQNPPGPEPSILNPQYDFNSLASDIFQPEEMFQLDQPVKPDFVAMNQTEIARSPPTLLDLGSGTIHKEFKNEEYWHPALHNMLNDDSNNSSNSRFNLNQSPDSSHLLGITNEAPVDQHLYLETKSTDPLFTLQKNHYYPQCTIDNYPLHFDMVDSKPHFLDEKNGQKFESSHSKAYSKSNYQDEYIDLVQYNEYHNFLNVYDTSKTNNDNIIFNELDFRVNSCVPNISNVNSYSNDNFDVISYQ</sequence>
<dbReference type="Pfam" id="PF03615">
    <property type="entry name" value="GCM"/>
    <property type="match status" value="1"/>
</dbReference>
<evidence type="ECO:0000256" key="1">
    <source>
        <dbReference type="ARBA" id="ARBA00022473"/>
    </source>
</evidence>
<dbReference type="AlphaFoldDB" id="A0A9P0CRK2"/>
<keyword evidence="4" id="KW-0804">Transcription</keyword>
<evidence type="ECO:0000256" key="4">
    <source>
        <dbReference type="ARBA" id="ARBA00023163"/>
    </source>
</evidence>
<dbReference type="GO" id="GO:0042063">
    <property type="term" value="P:gliogenesis"/>
    <property type="evidence" value="ECO:0007669"/>
    <property type="project" value="TreeGrafter"/>
</dbReference>
<evidence type="ECO:0000256" key="2">
    <source>
        <dbReference type="ARBA" id="ARBA00023015"/>
    </source>
</evidence>
<dbReference type="Gene3D" id="3.30.70.3530">
    <property type="entry name" value="GCM motif"/>
    <property type="match status" value="1"/>
</dbReference>
<dbReference type="Proteomes" id="UP001153636">
    <property type="component" value="Chromosome 17"/>
</dbReference>
<keyword evidence="1" id="KW-0217">Developmental protein</keyword>
<dbReference type="InterPro" id="IPR003902">
    <property type="entry name" value="Tscrpt_reg_GCM"/>
</dbReference>
<name>A0A9P0CRK2_9CUCU</name>
<evidence type="ECO:0000313" key="8">
    <source>
        <dbReference type="Proteomes" id="UP001153636"/>
    </source>
</evidence>
<dbReference type="Gene3D" id="2.20.25.670">
    <property type="entry name" value="GCM domain, large subdomain"/>
    <property type="match status" value="1"/>
</dbReference>
<organism evidence="7 8">
    <name type="scientific">Psylliodes chrysocephalus</name>
    <dbReference type="NCBI Taxonomy" id="3402493"/>
    <lineage>
        <taxon>Eukaryota</taxon>
        <taxon>Metazoa</taxon>
        <taxon>Ecdysozoa</taxon>
        <taxon>Arthropoda</taxon>
        <taxon>Hexapoda</taxon>
        <taxon>Insecta</taxon>
        <taxon>Pterygota</taxon>
        <taxon>Neoptera</taxon>
        <taxon>Endopterygota</taxon>
        <taxon>Coleoptera</taxon>
        <taxon>Polyphaga</taxon>
        <taxon>Cucujiformia</taxon>
        <taxon>Chrysomeloidea</taxon>
        <taxon>Chrysomelidae</taxon>
        <taxon>Galerucinae</taxon>
        <taxon>Alticini</taxon>
        <taxon>Psylliodes</taxon>
    </lineage>
</organism>
<proteinExistence type="predicted"/>
<evidence type="ECO:0000313" key="7">
    <source>
        <dbReference type="EMBL" id="CAH1104590.1"/>
    </source>
</evidence>
<dbReference type="SUPFAM" id="SSF90073">
    <property type="entry name" value="GCM domain"/>
    <property type="match status" value="1"/>
</dbReference>
<dbReference type="PROSITE" id="PS50807">
    <property type="entry name" value="GCM"/>
    <property type="match status" value="1"/>
</dbReference>
<keyword evidence="5" id="KW-0539">Nucleus</keyword>
<dbReference type="EMBL" id="OV651829">
    <property type="protein sequence ID" value="CAH1104590.1"/>
    <property type="molecule type" value="Genomic_DNA"/>
</dbReference>
<evidence type="ECO:0000256" key="5">
    <source>
        <dbReference type="ARBA" id="ARBA00023242"/>
    </source>
</evidence>
<reference evidence="7" key="1">
    <citation type="submission" date="2022-01" db="EMBL/GenBank/DDBJ databases">
        <authorList>
            <person name="King R."/>
        </authorList>
    </citation>
    <scope>NUCLEOTIDE SEQUENCE</scope>
</reference>
<dbReference type="InterPro" id="IPR043021">
    <property type="entry name" value="GCM_small"/>
</dbReference>
<dbReference type="InterPro" id="IPR036115">
    <property type="entry name" value="GCM_dom_sf"/>
</dbReference>
<dbReference type="GO" id="GO:0005634">
    <property type="term" value="C:nucleus"/>
    <property type="evidence" value="ECO:0007669"/>
    <property type="project" value="TreeGrafter"/>
</dbReference>
<dbReference type="GO" id="GO:0000978">
    <property type="term" value="F:RNA polymerase II cis-regulatory region sequence-specific DNA binding"/>
    <property type="evidence" value="ECO:0007669"/>
    <property type="project" value="TreeGrafter"/>
</dbReference>
<dbReference type="OrthoDB" id="6241117at2759"/>
<dbReference type="InterPro" id="IPR039791">
    <property type="entry name" value="GCM"/>
</dbReference>
<feature type="domain" description="GCM" evidence="6">
    <location>
        <begin position="10"/>
        <end position="171"/>
    </location>
</feature>
<keyword evidence="3" id="KW-0238">DNA-binding</keyword>
<keyword evidence="8" id="KW-1185">Reference proteome</keyword>
<dbReference type="PANTHER" id="PTHR12414">
    <property type="entry name" value="GLIAL CELLS MISSING RELATED/GLIDE"/>
    <property type="match status" value="1"/>
</dbReference>
<evidence type="ECO:0000259" key="6">
    <source>
        <dbReference type="PROSITE" id="PS50807"/>
    </source>
</evidence>
<gene>
    <name evidence="7" type="ORF">PSYICH_LOCUS5506</name>
</gene>
<dbReference type="GO" id="GO:0001228">
    <property type="term" value="F:DNA-binding transcription activator activity, RNA polymerase II-specific"/>
    <property type="evidence" value="ECO:0007669"/>
    <property type="project" value="InterPro"/>
</dbReference>
<protein>
    <recommendedName>
        <fullName evidence="6">GCM domain-containing protein</fullName>
    </recommendedName>
</protein>
<keyword evidence="2" id="KW-0805">Transcription regulation</keyword>